<evidence type="ECO:0008006" key="4">
    <source>
        <dbReference type="Google" id="ProtNLM"/>
    </source>
</evidence>
<gene>
    <name evidence="2" type="ORF">HNP48_000634</name>
</gene>
<accession>A0A7X0U7Y8</accession>
<comment type="caution">
    <text evidence="2">The sequence shown here is derived from an EMBL/GenBank/DDBJ whole genome shotgun (WGS) entry which is preliminary data.</text>
</comment>
<evidence type="ECO:0000313" key="3">
    <source>
        <dbReference type="Proteomes" id="UP000575083"/>
    </source>
</evidence>
<name>A0A7X0U7Y8_9BURK</name>
<organism evidence="2 3">
    <name type="scientific">Acidovorax soli</name>
    <dbReference type="NCBI Taxonomy" id="592050"/>
    <lineage>
        <taxon>Bacteria</taxon>
        <taxon>Pseudomonadati</taxon>
        <taxon>Pseudomonadota</taxon>
        <taxon>Betaproteobacteria</taxon>
        <taxon>Burkholderiales</taxon>
        <taxon>Comamonadaceae</taxon>
        <taxon>Acidovorax</taxon>
    </lineage>
</organism>
<dbReference type="RefSeq" id="WP_311773797.1">
    <property type="nucleotide sequence ID" value="NZ_JACHLK010000001.1"/>
</dbReference>
<reference evidence="2 3" key="1">
    <citation type="submission" date="2020-08" db="EMBL/GenBank/DDBJ databases">
        <title>Functional genomics of gut bacteria from endangered species of beetles.</title>
        <authorList>
            <person name="Carlos-Shanley C."/>
        </authorList>
    </citation>
    <scope>NUCLEOTIDE SEQUENCE [LARGE SCALE GENOMIC DNA]</scope>
    <source>
        <strain evidence="2 3">S00198</strain>
    </source>
</reference>
<evidence type="ECO:0000313" key="2">
    <source>
        <dbReference type="EMBL" id="MBB6557970.1"/>
    </source>
</evidence>
<protein>
    <recommendedName>
        <fullName evidence="4">4-aminobutyrate aminotransferase</fullName>
    </recommendedName>
</protein>
<evidence type="ECO:0000256" key="1">
    <source>
        <dbReference type="SAM" id="MobiDB-lite"/>
    </source>
</evidence>
<keyword evidence="3" id="KW-1185">Reference proteome</keyword>
<dbReference type="Pfam" id="PF18934">
    <property type="entry name" value="DUF5682"/>
    <property type="match status" value="1"/>
</dbReference>
<sequence length="864" mass="93346">MAVAVGALPSPAGLPPEVAALLPQLMDGGGDGIYFVPVRHHSPACAWALRHLLREVRPAAVLIEGPDDLDSLLPLLSDPKTRAPVAWLCQATREAKAEAPEPGEEEGAAPESASPRTVTSSSFYPLCDYSPEWIAAREGAALGAQVALIDLPWRHKAWERRYGSGDDDGETAPDAARSQMEERHFAHSRYLNAMARQLGCVDHHDLWDRLFELRTPAALADWRSLFADVFSWCAMARQDYEPEVLEAELSLPRERHMAAHIRRWRNAVQGPIVVVTGGFHTPELLRSWKGAKPLAPKAPAKKNPQATEPEAWLIRYSFEQLDALNGYGAGMPSPGYYQQAWEALEAGAAQATAPGVHPLTAVALDTLARFAQQTRAQDQTDAVSTALVQAAALQAVRLAELRGNAGPGRQDLLDAIRSCFVKGAIDEGTRGFTADLRAFLGGTRIGDVPPSAGSPPLIEDARRLARAAGVRLDDSSARTVRLDLYRKPSHRVRSRFLHAMAYLDAGLAQWVAGPDFMAGSRLNMLFEEWRAAWSPLVEARLIALASDGASVEAVCLARLLREEAALSDQGRGRSASAAVALLQRACLVGLHARLPQLLALLSEHLGEDASLSSVVECGHRLVTLWRAREPLGVQQNPQLAGLLQRVWPAALYLLPPLAQTPADGQEQAVRLLLSLRELGRLLSSLEREGTGAVDASLLAEHLERFATGAGCAPGVAGAATALLYLDGHWDDAALDAVVRQRFGPGALPHEAVQFLNGMMTAAPELLLRLPALLQGLDALVRGWDDAAFVAHLPDLRQAFTGLRPQETADLATKVAQLHGTDEATAASLAGMHYETTEEDLHAGLRLQALLEASLQRDGLQHWIR</sequence>
<dbReference type="Proteomes" id="UP000575083">
    <property type="component" value="Unassembled WGS sequence"/>
</dbReference>
<dbReference type="InterPro" id="IPR043737">
    <property type="entry name" value="DUF5682"/>
</dbReference>
<feature type="region of interest" description="Disordered" evidence="1">
    <location>
        <begin position="93"/>
        <end position="118"/>
    </location>
</feature>
<dbReference type="EMBL" id="JACHLK010000001">
    <property type="protein sequence ID" value="MBB6557970.1"/>
    <property type="molecule type" value="Genomic_DNA"/>
</dbReference>
<dbReference type="AlphaFoldDB" id="A0A7X0U7Y8"/>
<proteinExistence type="predicted"/>